<dbReference type="EMBL" id="BAAAPM010000009">
    <property type="protein sequence ID" value="GAA1738261.1"/>
    <property type="molecule type" value="Genomic_DNA"/>
</dbReference>
<evidence type="ECO:0000313" key="2">
    <source>
        <dbReference type="EMBL" id="GAA1738261.1"/>
    </source>
</evidence>
<feature type="compositionally biased region" description="Basic and acidic residues" evidence="1">
    <location>
        <begin position="19"/>
        <end position="35"/>
    </location>
</feature>
<gene>
    <name evidence="2" type="ORF">GCM10009809_36720</name>
</gene>
<dbReference type="Proteomes" id="UP001501138">
    <property type="component" value="Unassembled WGS sequence"/>
</dbReference>
<evidence type="ECO:0000256" key="1">
    <source>
        <dbReference type="SAM" id="MobiDB-lite"/>
    </source>
</evidence>
<organism evidence="2 3">
    <name type="scientific">Isoptericola hypogeus</name>
    <dbReference type="NCBI Taxonomy" id="300179"/>
    <lineage>
        <taxon>Bacteria</taxon>
        <taxon>Bacillati</taxon>
        <taxon>Actinomycetota</taxon>
        <taxon>Actinomycetes</taxon>
        <taxon>Micrococcales</taxon>
        <taxon>Promicromonosporaceae</taxon>
        <taxon>Isoptericola</taxon>
    </lineage>
</organism>
<protein>
    <submittedName>
        <fullName evidence="2">Uncharacterized protein</fullName>
    </submittedName>
</protein>
<name>A0ABN2JT99_9MICO</name>
<feature type="region of interest" description="Disordered" evidence="1">
    <location>
        <begin position="19"/>
        <end position="58"/>
    </location>
</feature>
<comment type="caution">
    <text evidence="2">The sequence shown here is derived from an EMBL/GenBank/DDBJ whole genome shotgun (WGS) entry which is preliminary data.</text>
</comment>
<accession>A0ABN2JT99</accession>
<evidence type="ECO:0000313" key="3">
    <source>
        <dbReference type="Proteomes" id="UP001501138"/>
    </source>
</evidence>
<feature type="compositionally biased region" description="Low complexity" evidence="1">
    <location>
        <begin position="49"/>
        <end position="58"/>
    </location>
</feature>
<keyword evidence="3" id="KW-1185">Reference proteome</keyword>
<proteinExistence type="predicted"/>
<dbReference type="RefSeq" id="WP_344250238.1">
    <property type="nucleotide sequence ID" value="NZ_BAAAPM010000009.1"/>
</dbReference>
<sequence>MNEFLFFEQHREREAELVRAAEQRRRDDAARERAARPFTSPRPARRAPRLASAWHRAA</sequence>
<reference evidence="2 3" key="1">
    <citation type="journal article" date="2019" name="Int. J. Syst. Evol. Microbiol.">
        <title>The Global Catalogue of Microorganisms (GCM) 10K type strain sequencing project: providing services to taxonomists for standard genome sequencing and annotation.</title>
        <authorList>
            <consortium name="The Broad Institute Genomics Platform"/>
            <consortium name="The Broad Institute Genome Sequencing Center for Infectious Disease"/>
            <person name="Wu L."/>
            <person name="Ma J."/>
        </authorList>
    </citation>
    <scope>NUCLEOTIDE SEQUENCE [LARGE SCALE GENOMIC DNA]</scope>
    <source>
        <strain evidence="2 3">JCM 15589</strain>
    </source>
</reference>